<dbReference type="Pfam" id="PF25547">
    <property type="entry name" value="WXG100_2"/>
    <property type="match status" value="1"/>
</dbReference>
<reference evidence="3 4" key="1">
    <citation type="submission" date="2020-08" db="EMBL/GenBank/DDBJ databases">
        <title>Genomic Encyclopedia of Type Strains, Phase IV (KMG-IV): sequencing the most valuable type-strain genomes for metagenomic binning, comparative biology and taxonomic classification.</title>
        <authorList>
            <person name="Goeker M."/>
        </authorList>
    </citation>
    <scope>NUCLEOTIDE SEQUENCE [LARGE SCALE GENOMIC DNA]</scope>
    <source>
        <strain evidence="3 4">YIM 65646</strain>
    </source>
</reference>
<organism evidence="3 4">
    <name type="scientific">Phytomonospora endophytica</name>
    <dbReference type="NCBI Taxonomy" id="714109"/>
    <lineage>
        <taxon>Bacteria</taxon>
        <taxon>Bacillati</taxon>
        <taxon>Actinomycetota</taxon>
        <taxon>Actinomycetes</taxon>
        <taxon>Micromonosporales</taxon>
        <taxon>Micromonosporaceae</taxon>
        <taxon>Phytomonospora</taxon>
    </lineage>
</organism>
<sequence length="163" mass="16788">MGIDIPGELADLLNQLGYTWPKSDETALFELGGDWLSFAGKLQPIAGDAAAAADKARTGNVGEAIEAFGKAWDDEDSAVSVLGRAVVGSQIVGGALYVCAAIVLALKIAVIVQLTILLIQIIQAIATAAVTFGASLAEIPIFKKLADIAIDIVIDKALEAILG</sequence>
<gene>
    <name evidence="3" type="ORF">HNR73_005424</name>
</gene>
<keyword evidence="1" id="KW-0472">Membrane</keyword>
<dbReference type="Proteomes" id="UP000548476">
    <property type="component" value="Unassembled WGS sequence"/>
</dbReference>
<accession>A0A841FV04</accession>
<feature type="domain" description="Outer membrane channel protein CpnT-like N-terminal" evidence="2">
    <location>
        <begin position="16"/>
        <end position="139"/>
    </location>
</feature>
<dbReference type="AlphaFoldDB" id="A0A841FV04"/>
<keyword evidence="1" id="KW-1133">Transmembrane helix</keyword>
<keyword evidence="1" id="KW-0812">Transmembrane</keyword>
<feature type="transmembrane region" description="Helical" evidence="1">
    <location>
        <begin position="91"/>
        <end position="111"/>
    </location>
</feature>
<evidence type="ECO:0000259" key="2">
    <source>
        <dbReference type="Pfam" id="PF25547"/>
    </source>
</evidence>
<evidence type="ECO:0000313" key="3">
    <source>
        <dbReference type="EMBL" id="MBB6037548.1"/>
    </source>
</evidence>
<keyword evidence="4" id="KW-1185">Reference proteome</keyword>
<evidence type="ECO:0000313" key="4">
    <source>
        <dbReference type="Proteomes" id="UP000548476"/>
    </source>
</evidence>
<feature type="transmembrane region" description="Helical" evidence="1">
    <location>
        <begin position="117"/>
        <end position="137"/>
    </location>
</feature>
<name>A0A841FV04_9ACTN</name>
<comment type="caution">
    <text evidence="3">The sequence shown here is derived from an EMBL/GenBank/DDBJ whole genome shotgun (WGS) entry which is preliminary data.</text>
</comment>
<protein>
    <recommendedName>
        <fullName evidence="2">Outer membrane channel protein CpnT-like N-terminal domain-containing protein</fullName>
    </recommendedName>
</protein>
<dbReference type="RefSeq" id="WP_184790358.1">
    <property type="nucleotide sequence ID" value="NZ_BONT01000085.1"/>
</dbReference>
<evidence type="ECO:0000256" key="1">
    <source>
        <dbReference type="SAM" id="Phobius"/>
    </source>
</evidence>
<dbReference type="EMBL" id="JACHGT010000012">
    <property type="protein sequence ID" value="MBB6037548.1"/>
    <property type="molecule type" value="Genomic_DNA"/>
</dbReference>
<proteinExistence type="predicted"/>
<dbReference type="InterPro" id="IPR057746">
    <property type="entry name" value="CpnT-like_N"/>
</dbReference>